<accession>A0A0F9NW76</accession>
<evidence type="ECO:0000313" key="1">
    <source>
        <dbReference type="EMBL" id="KKN22084.1"/>
    </source>
</evidence>
<name>A0A0F9NW76_9ZZZZ</name>
<gene>
    <name evidence="1" type="ORF">LCGC14_0918900</name>
</gene>
<reference evidence="1" key="1">
    <citation type="journal article" date="2015" name="Nature">
        <title>Complex archaea that bridge the gap between prokaryotes and eukaryotes.</title>
        <authorList>
            <person name="Spang A."/>
            <person name="Saw J.H."/>
            <person name="Jorgensen S.L."/>
            <person name="Zaremba-Niedzwiedzka K."/>
            <person name="Martijn J."/>
            <person name="Lind A.E."/>
            <person name="van Eijk R."/>
            <person name="Schleper C."/>
            <person name="Guy L."/>
            <person name="Ettema T.J."/>
        </authorList>
    </citation>
    <scope>NUCLEOTIDE SEQUENCE</scope>
</reference>
<dbReference type="AlphaFoldDB" id="A0A0F9NW76"/>
<proteinExistence type="predicted"/>
<sequence>MDSLRCEYIDCAVAGSKPIFRTPGDYSFHEECYYEGLSRSGVPFTPPLISRTEEMSLQLEAKIL</sequence>
<comment type="caution">
    <text evidence="1">The sequence shown here is derived from an EMBL/GenBank/DDBJ whole genome shotgun (WGS) entry which is preliminary data.</text>
</comment>
<organism evidence="1">
    <name type="scientific">marine sediment metagenome</name>
    <dbReference type="NCBI Taxonomy" id="412755"/>
    <lineage>
        <taxon>unclassified sequences</taxon>
        <taxon>metagenomes</taxon>
        <taxon>ecological metagenomes</taxon>
    </lineage>
</organism>
<protein>
    <submittedName>
        <fullName evidence="1">Uncharacterized protein</fullName>
    </submittedName>
</protein>
<dbReference type="EMBL" id="LAZR01003094">
    <property type="protein sequence ID" value="KKN22084.1"/>
    <property type="molecule type" value="Genomic_DNA"/>
</dbReference>